<keyword evidence="2" id="KW-1185">Reference proteome</keyword>
<gene>
    <name evidence="1" type="ordered locus">Os04g0255450</name>
    <name evidence="1" type="ORF">OSNPB_040255450</name>
</gene>
<organism evidence="1 2">
    <name type="scientific">Oryza sativa subsp. japonica</name>
    <name type="common">Rice</name>
    <dbReference type="NCBI Taxonomy" id="39947"/>
    <lineage>
        <taxon>Eukaryota</taxon>
        <taxon>Viridiplantae</taxon>
        <taxon>Streptophyta</taxon>
        <taxon>Embryophyta</taxon>
        <taxon>Tracheophyta</taxon>
        <taxon>Spermatophyta</taxon>
        <taxon>Magnoliopsida</taxon>
        <taxon>Liliopsida</taxon>
        <taxon>Poales</taxon>
        <taxon>Poaceae</taxon>
        <taxon>BOP clade</taxon>
        <taxon>Oryzoideae</taxon>
        <taxon>Oryzeae</taxon>
        <taxon>Oryzinae</taxon>
        <taxon>Oryza</taxon>
        <taxon>Oryza sativa</taxon>
    </lineage>
</organism>
<protein>
    <submittedName>
        <fullName evidence="1">Os04g0255450 protein</fullName>
    </submittedName>
</protein>
<dbReference type="STRING" id="39947.A0A0P0W847"/>
<reference evidence="1 2" key="3">
    <citation type="journal article" date="2013" name="Rice">
        <title>Improvement of the Oryza sativa Nipponbare reference genome using next generation sequence and optical map data.</title>
        <authorList>
            <person name="Kawahara Y."/>
            <person name="de la Bastide M."/>
            <person name="Hamilton J.P."/>
            <person name="Kanamori H."/>
            <person name="McCombie W.R."/>
            <person name="Ouyang S."/>
            <person name="Schwartz D.C."/>
            <person name="Tanaka T."/>
            <person name="Wu J."/>
            <person name="Zhou S."/>
            <person name="Childs K.L."/>
            <person name="Davidson R.M."/>
            <person name="Lin H."/>
            <person name="Quesada-Ocampo L."/>
            <person name="Vaillancourt B."/>
            <person name="Sakai H."/>
            <person name="Lee S.S."/>
            <person name="Kim J."/>
            <person name="Numa H."/>
            <person name="Itoh T."/>
            <person name="Buell C.R."/>
            <person name="Matsumoto T."/>
        </authorList>
    </citation>
    <scope>NUCLEOTIDE SEQUENCE [LARGE SCALE GENOMIC DNA]</scope>
    <source>
        <strain evidence="2">cv. Nipponbare</strain>
    </source>
</reference>
<evidence type="ECO:0000313" key="2">
    <source>
        <dbReference type="Proteomes" id="UP000059680"/>
    </source>
</evidence>
<proteinExistence type="predicted"/>
<reference evidence="2" key="1">
    <citation type="journal article" date="2005" name="Nature">
        <title>The map-based sequence of the rice genome.</title>
        <authorList>
            <consortium name="International rice genome sequencing project (IRGSP)"/>
            <person name="Matsumoto T."/>
            <person name="Wu J."/>
            <person name="Kanamori H."/>
            <person name="Katayose Y."/>
            <person name="Fujisawa M."/>
            <person name="Namiki N."/>
            <person name="Mizuno H."/>
            <person name="Yamamoto K."/>
            <person name="Antonio B.A."/>
            <person name="Baba T."/>
            <person name="Sakata K."/>
            <person name="Nagamura Y."/>
            <person name="Aoki H."/>
            <person name="Arikawa K."/>
            <person name="Arita K."/>
            <person name="Bito T."/>
            <person name="Chiden Y."/>
            <person name="Fujitsuka N."/>
            <person name="Fukunaka R."/>
            <person name="Hamada M."/>
            <person name="Harada C."/>
            <person name="Hayashi A."/>
            <person name="Hijishita S."/>
            <person name="Honda M."/>
            <person name="Hosokawa S."/>
            <person name="Ichikawa Y."/>
            <person name="Idonuma A."/>
            <person name="Iijima M."/>
            <person name="Ikeda M."/>
            <person name="Ikeno M."/>
            <person name="Ito K."/>
            <person name="Ito S."/>
            <person name="Ito T."/>
            <person name="Ito Y."/>
            <person name="Ito Y."/>
            <person name="Iwabuchi A."/>
            <person name="Kamiya K."/>
            <person name="Karasawa W."/>
            <person name="Kurita K."/>
            <person name="Katagiri S."/>
            <person name="Kikuta A."/>
            <person name="Kobayashi H."/>
            <person name="Kobayashi N."/>
            <person name="Machita K."/>
            <person name="Maehara T."/>
            <person name="Masukawa M."/>
            <person name="Mizubayashi T."/>
            <person name="Mukai Y."/>
            <person name="Nagasaki H."/>
            <person name="Nagata Y."/>
            <person name="Naito S."/>
            <person name="Nakashima M."/>
            <person name="Nakama Y."/>
            <person name="Nakamichi Y."/>
            <person name="Nakamura M."/>
            <person name="Meguro A."/>
            <person name="Negishi M."/>
            <person name="Ohta I."/>
            <person name="Ohta T."/>
            <person name="Okamoto M."/>
            <person name="Ono N."/>
            <person name="Saji S."/>
            <person name="Sakaguchi M."/>
            <person name="Sakai K."/>
            <person name="Shibata M."/>
            <person name="Shimokawa T."/>
            <person name="Song J."/>
            <person name="Takazaki Y."/>
            <person name="Terasawa K."/>
            <person name="Tsugane M."/>
            <person name="Tsuji K."/>
            <person name="Ueda S."/>
            <person name="Waki K."/>
            <person name="Yamagata H."/>
            <person name="Yamamoto M."/>
            <person name="Yamamoto S."/>
            <person name="Yamane H."/>
            <person name="Yoshiki S."/>
            <person name="Yoshihara R."/>
            <person name="Yukawa K."/>
            <person name="Zhong H."/>
            <person name="Yano M."/>
            <person name="Yuan Q."/>
            <person name="Ouyang S."/>
            <person name="Liu J."/>
            <person name="Jones K.M."/>
            <person name="Gansberger K."/>
            <person name="Moffat K."/>
            <person name="Hill J."/>
            <person name="Bera J."/>
            <person name="Fadrosh D."/>
            <person name="Jin S."/>
            <person name="Johri S."/>
            <person name="Kim M."/>
            <person name="Overton L."/>
            <person name="Reardon M."/>
            <person name="Tsitrin T."/>
            <person name="Vuong H."/>
            <person name="Weaver B."/>
            <person name="Ciecko A."/>
            <person name="Tallon L."/>
            <person name="Jackson J."/>
            <person name="Pai G."/>
            <person name="Aken S.V."/>
            <person name="Utterback T."/>
            <person name="Reidmuller S."/>
            <person name="Feldblyum T."/>
            <person name="Hsiao J."/>
            <person name="Zismann V."/>
            <person name="Iobst S."/>
            <person name="de Vazeille A.R."/>
            <person name="Buell C.R."/>
            <person name="Ying K."/>
            <person name="Li Y."/>
            <person name="Lu T."/>
            <person name="Huang Y."/>
            <person name="Zhao Q."/>
            <person name="Feng Q."/>
            <person name="Zhang L."/>
            <person name="Zhu J."/>
            <person name="Weng Q."/>
            <person name="Mu J."/>
            <person name="Lu Y."/>
            <person name="Fan D."/>
            <person name="Liu Y."/>
            <person name="Guan J."/>
            <person name="Zhang Y."/>
            <person name="Yu S."/>
            <person name="Liu X."/>
            <person name="Zhang Y."/>
            <person name="Hong G."/>
            <person name="Han B."/>
            <person name="Choisne N."/>
            <person name="Demange N."/>
            <person name="Orjeda G."/>
            <person name="Samain S."/>
            <person name="Cattolico L."/>
            <person name="Pelletier E."/>
            <person name="Couloux A."/>
            <person name="Segurens B."/>
            <person name="Wincker P."/>
            <person name="D'Hont A."/>
            <person name="Scarpelli C."/>
            <person name="Weissenbach J."/>
            <person name="Salanoubat M."/>
            <person name="Quetier F."/>
            <person name="Yu Y."/>
            <person name="Kim H.R."/>
            <person name="Rambo T."/>
            <person name="Currie J."/>
            <person name="Collura K."/>
            <person name="Luo M."/>
            <person name="Yang T."/>
            <person name="Ammiraju J.S.S."/>
            <person name="Engler F."/>
            <person name="Soderlund C."/>
            <person name="Wing R.A."/>
            <person name="Palmer L.E."/>
            <person name="de la Bastide M."/>
            <person name="Spiegel L."/>
            <person name="Nascimento L."/>
            <person name="Zutavern T."/>
            <person name="O'Shaughnessy A."/>
            <person name="Dike S."/>
            <person name="Dedhia N."/>
            <person name="Preston R."/>
            <person name="Balija V."/>
            <person name="McCombie W.R."/>
            <person name="Chow T."/>
            <person name="Chen H."/>
            <person name="Chung M."/>
            <person name="Chen C."/>
            <person name="Shaw J."/>
            <person name="Wu H."/>
            <person name="Hsiao K."/>
            <person name="Chao Y."/>
            <person name="Chu M."/>
            <person name="Cheng C."/>
            <person name="Hour A."/>
            <person name="Lee P."/>
            <person name="Lin S."/>
            <person name="Lin Y."/>
            <person name="Liou J."/>
            <person name="Liu S."/>
            <person name="Hsing Y."/>
            <person name="Raghuvanshi S."/>
            <person name="Mohanty A."/>
            <person name="Bharti A.K."/>
            <person name="Gaur A."/>
            <person name="Gupta V."/>
            <person name="Kumar D."/>
            <person name="Ravi V."/>
            <person name="Vij S."/>
            <person name="Kapur A."/>
            <person name="Khurana P."/>
            <person name="Khurana P."/>
            <person name="Khurana J.P."/>
            <person name="Tyagi A.K."/>
            <person name="Gaikwad K."/>
            <person name="Singh A."/>
            <person name="Dalal V."/>
            <person name="Srivastava S."/>
            <person name="Dixit A."/>
            <person name="Pal A.K."/>
            <person name="Ghazi I.A."/>
            <person name="Yadav M."/>
            <person name="Pandit A."/>
            <person name="Bhargava A."/>
            <person name="Sureshbabu K."/>
            <person name="Batra K."/>
            <person name="Sharma T.R."/>
            <person name="Mohapatra T."/>
            <person name="Singh N.K."/>
            <person name="Messing J."/>
            <person name="Nelson A.B."/>
            <person name="Fuks G."/>
            <person name="Kavchok S."/>
            <person name="Keizer G."/>
            <person name="Linton E."/>
            <person name="Llaca V."/>
            <person name="Song R."/>
            <person name="Tanyolac B."/>
            <person name="Young S."/>
            <person name="Ho-Il K."/>
            <person name="Hahn J.H."/>
            <person name="Sangsakoo G."/>
            <person name="Vanavichit A."/>
            <person name="de Mattos Luiz.A.T."/>
            <person name="Zimmer P.D."/>
            <person name="Malone G."/>
            <person name="Dellagostin O."/>
            <person name="de Oliveira A.C."/>
            <person name="Bevan M."/>
            <person name="Bancroft I."/>
            <person name="Minx P."/>
            <person name="Cordum H."/>
            <person name="Wilson R."/>
            <person name="Cheng Z."/>
            <person name="Jin W."/>
            <person name="Jiang J."/>
            <person name="Leong S.A."/>
            <person name="Iwama H."/>
            <person name="Gojobori T."/>
            <person name="Itoh T."/>
            <person name="Niimura Y."/>
            <person name="Fujii Y."/>
            <person name="Habara T."/>
            <person name="Sakai H."/>
            <person name="Sato Y."/>
            <person name="Wilson G."/>
            <person name="Kumar K."/>
            <person name="McCouch S."/>
            <person name="Juretic N."/>
            <person name="Hoen D."/>
            <person name="Wright S."/>
            <person name="Bruskiewich R."/>
            <person name="Bureau T."/>
            <person name="Miyao A."/>
            <person name="Hirochika H."/>
            <person name="Nishikawa T."/>
            <person name="Kadowaki K."/>
            <person name="Sugiura M."/>
            <person name="Burr B."/>
            <person name="Sasaki T."/>
        </authorList>
    </citation>
    <scope>NUCLEOTIDE SEQUENCE [LARGE SCALE GENOMIC DNA]</scope>
    <source>
        <strain evidence="2">cv. Nipponbare</strain>
    </source>
</reference>
<name>A0A0P0W847_ORYSJ</name>
<dbReference type="EMBL" id="AP014960">
    <property type="protein sequence ID" value="BAS88279.1"/>
    <property type="molecule type" value="Genomic_DNA"/>
</dbReference>
<sequence>MRSRAVELAGACSSASKRSGDDGGAVAEGVYYSSWESAVVVTVAGRRRLVGPGSSLRDMPVPVPVRWLPPKLDLPGCVAIAALSCYLAGARAVEGERCKHAATGRSSNRTDFSVPRCVRPERASVPHTTFVVTPCASQRKSYVELSPKFAPQLKAAFLTDDNAVAKASGEVADLLKMAPSLSSLTVASI</sequence>
<reference evidence="1 2" key="2">
    <citation type="journal article" date="2013" name="Plant Cell Physiol.">
        <title>Rice Annotation Project Database (RAP-DB): an integrative and interactive database for rice genomics.</title>
        <authorList>
            <person name="Sakai H."/>
            <person name="Lee S.S."/>
            <person name="Tanaka T."/>
            <person name="Numa H."/>
            <person name="Kim J."/>
            <person name="Kawahara Y."/>
            <person name="Wakimoto H."/>
            <person name="Yang C.C."/>
            <person name="Iwamoto M."/>
            <person name="Abe T."/>
            <person name="Yamada Y."/>
            <person name="Muto A."/>
            <person name="Inokuchi H."/>
            <person name="Ikemura T."/>
            <person name="Matsumoto T."/>
            <person name="Sasaki T."/>
            <person name="Itoh T."/>
        </authorList>
    </citation>
    <scope>NUCLEOTIDE SEQUENCE [LARGE SCALE GENOMIC DNA]</scope>
    <source>
        <strain evidence="2">cv. Nipponbare</strain>
    </source>
</reference>
<dbReference type="PaxDb" id="39947-A0A0P0W847"/>
<accession>A0A0P0W847</accession>
<dbReference type="Proteomes" id="UP000059680">
    <property type="component" value="Chromosome 4"/>
</dbReference>
<dbReference type="InParanoid" id="A0A0P0W847"/>
<evidence type="ECO:0000313" key="1">
    <source>
        <dbReference type="EMBL" id="BAS88279.1"/>
    </source>
</evidence>
<dbReference type="AlphaFoldDB" id="A0A0P0W847"/>